<dbReference type="Gene3D" id="3.30.420.10">
    <property type="entry name" value="Ribonuclease H-like superfamily/Ribonuclease H"/>
    <property type="match status" value="1"/>
</dbReference>
<name>A0A9Q3KJI4_9BASI</name>
<comment type="caution">
    <text evidence="1">The sequence shown here is derived from an EMBL/GenBank/DDBJ whole genome shotgun (WGS) entry which is preliminary data.</text>
</comment>
<organism evidence="1 2">
    <name type="scientific">Austropuccinia psidii MF-1</name>
    <dbReference type="NCBI Taxonomy" id="1389203"/>
    <lineage>
        <taxon>Eukaryota</taxon>
        <taxon>Fungi</taxon>
        <taxon>Dikarya</taxon>
        <taxon>Basidiomycota</taxon>
        <taxon>Pucciniomycotina</taxon>
        <taxon>Pucciniomycetes</taxon>
        <taxon>Pucciniales</taxon>
        <taxon>Sphaerophragmiaceae</taxon>
        <taxon>Austropuccinia</taxon>
    </lineage>
</organism>
<protein>
    <recommendedName>
        <fullName evidence="3">Integrase catalytic domain-containing protein</fullName>
    </recommendedName>
</protein>
<evidence type="ECO:0000313" key="2">
    <source>
        <dbReference type="Proteomes" id="UP000765509"/>
    </source>
</evidence>
<keyword evidence="2" id="KW-1185">Reference proteome</keyword>
<dbReference type="SUPFAM" id="SSF53098">
    <property type="entry name" value="Ribonuclease H-like"/>
    <property type="match status" value="1"/>
</dbReference>
<reference evidence="1" key="1">
    <citation type="submission" date="2021-03" db="EMBL/GenBank/DDBJ databases">
        <title>Draft genome sequence of rust myrtle Austropuccinia psidii MF-1, a brazilian biotype.</title>
        <authorList>
            <person name="Quecine M.C."/>
            <person name="Pachon D.M.R."/>
            <person name="Bonatelli M.L."/>
            <person name="Correr F.H."/>
            <person name="Franceschini L.M."/>
            <person name="Leite T.F."/>
            <person name="Margarido G.R.A."/>
            <person name="Almeida C.A."/>
            <person name="Ferrarezi J.A."/>
            <person name="Labate C.A."/>
        </authorList>
    </citation>
    <scope>NUCLEOTIDE SEQUENCE</scope>
    <source>
        <strain evidence="1">MF-1</strain>
    </source>
</reference>
<dbReference type="AlphaFoldDB" id="A0A9Q3KJI4"/>
<evidence type="ECO:0008006" key="3">
    <source>
        <dbReference type="Google" id="ProtNLM"/>
    </source>
</evidence>
<accession>A0A9Q3KJI4</accession>
<dbReference type="Proteomes" id="UP000765509">
    <property type="component" value="Unassembled WGS sequence"/>
</dbReference>
<dbReference type="InterPro" id="IPR012337">
    <property type="entry name" value="RNaseH-like_sf"/>
</dbReference>
<proteinExistence type="predicted"/>
<dbReference type="EMBL" id="AVOT02111465">
    <property type="protein sequence ID" value="MBW0582027.1"/>
    <property type="molecule type" value="Genomic_DNA"/>
</dbReference>
<dbReference type="InterPro" id="IPR036397">
    <property type="entry name" value="RNaseH_sf"/>
</dbReference>
<gene>
    <name evidence="1" type="ORF">O181_121742</name>
</gene>
<dbReference type="OrthoDB" id="3158924at2759"/>
<evidence type="ECO:0000313" key="1">
    <source>
        <dbReference type="EMBL" id="MBW0582027.1"/>
    </source>
</evidence>
<dbReference type="GO" id="GO:0003676">
    <property type="term" value="F:nucleic acid binding"/>
    <property type="evidence" value="ECO:0007669"/>
    <property type="project" value="InterPro"/>
</dbReference>
<sequence>MLGTKLASSTSYHPQTDGMAESIIQIMENIFSKLCAHGMEYKYHEGYAHDLVTLIPTIQLAYETTQQSTTGKTPSIIQKGWNPLFTVDHLKKNILAIHPTAKGFCEMWKKACETGARCIAETEEYNNRRYGKTHKEAEFREGDHVLVFTLNFNKLKGPKKIGEEFLGQFTITRGIKKN</sequence>